<feature type="region of interest" description="Disordered" evidence="1">
    <location>
        <begin position="1"/>
        <end position="27"/>
    </location>
</feature>
<reference evidence="2" key="1">
    <citation type="submission" date="2025-08" db="UniProtKB">
        <authorList>
            <consortium name="Ensembl"/>
        </authorList>
    </citation>
    <scope>IDENTIFICATION</scope>
</reference>
<dbReference type="Ensembl" id="ENSPTET00000023514.1">
    <property type="protein sequence ID" value="ENSPTEP00000015810.1"/>
    <property type="gene ID" value="ENSPTEG00000017438.1"/>
</dbReference>
<proteinExistence type="predicted"/>
<keyword evidence="3" id="KW-1185">Reference proteome</keyword>
<name>A0A8C9H5V8_9PRIM</name>
<dbReference type="AlphaFoldDB" id="A0A8C9H5V8"/>
<feature type="compositionally biased region" description="Polar residues" evidence="1">
    <location>
        <begin position="1"/>
        <end position="13"/>
    </location>
</feature>
<organism evidence="2 3">
    <name type="scientific">Piliocolobus tephrosceles</name>
    <name type="common">Ugandan red Colobus</name>
    <dbReference type="NCBI Taxonomy" id="591936"/>
    <lineage>
        <taxon>Eukaryota</taxon>
        <taxon>Metazoa</taxon>
        <taxon>Chordata</taxon>
        <taxon>Craniata</taxon>
        <taxon>Vertebrata</taxon>
        <taxon>Euteleostomi</taxon>
        <taxon>Mammalia</taxon>
        <taxon>Eutheria</taxon>
        <taxon>Euarchontoglires</taxon>
        <taxon>Primates</taxon>
        <taxon>Haplorrhini</taxon>
        <taxon>Catarrhini</taxon>
        <taxon>Cercopithecidae</taxon>
        <taxon>Colobinae</taxon>
        <taxon>Piliocolobus</taxon>
    </lineage>
</organism>
<evidence type="ECO:0000256" key="1">
    <source>
        <dbReference type="SAM" id="MobiDB-lite"/>
    </source>
</evidence>
<accession>A0A8C9H5V8</accession>
<sequence length="59" mass="6700">MKKQQVHTFSPSVEKSEETLGDNSEIWDVTPDAGDGVVKTCLEKNHPRPLTHQPLTTRW</sequence>
<reference evidence="2" key="2">
    <citation type="submission" date="2025-09" db="UniProtKB">
        <authorList>
            <consortium name="Ensembl"/>
        </authorList>
    </citation>
    <scope>IDENTIFICATION</scope>
</reference>
<evidence type="ECO:0000313" key="3">
    <source>
        <dbReference type="Proteomes" id="UP000694416"/>
    </source>
</evidence>
<evidence type="ECO:0000313" key="2">
    <source>
        <dbReference type="Ensembl" id="ENSPTEP00000015810.1"/>
    </source>
</evidence>
<protein>
    <submittedName>
        <fullName evidence="2">Uncharacterized protein</fullName>
    </submittedName>
</protein>
<dbReference type="Proteomes" id="UP000694416">
    <property type="component" value="Unplaced"/>
</dbReference>